<reference evidence="4 5" key="1">
    <citation type="journal article" date="2024" name="G3 (Bethesda)">
        <title>Genome assembly of Hibiscus sabdariffa L. provides insights into metabolisms of medicinal natural products.</title>
        <authorList>
            <person name="Kim T."/>
        </authorList>
    </citation>
    <scope>NUCLEOTIDE SEQUENCE [LARGE SCALE GENOMIC DNA]</scope>
    <source>
        <strain evidence="4">TK-2024</strain>
        <tissue evidence="4">Old leaves</tissue>
    </source>
</reference>
<evidence type="ECO:0000256" key="2">
    <source>
        <dbReference type="ARBA" id="ARBA00024198"/>
    </source>
</evidence>
<dbReference type="Proteomes" id="UP001396334">
    <property type="component" value="Unassembled WGS sequence"/>
</dbReference>
<evidence type="ECO:0000313" key="4">
    <source>
        <dbReference type="EMBL" id="KAK9026998.1"/>
    </source>
</evidence>
<evidence type="ECO:0000256" key="3">
    <source>
        <dbReference type="SAM" id="MobiDB-lite"/>
    </source>
</evidence>
<dbReference type="PANTHER" id="PTHR34045:SF20">
    <property type="match status" value="1"/>
</dbReference>
<sequence>MKIFNWVQNKLTGKKSNTIPTNHQELSDDWPDGLLAIGTLGSDIRRGAEPSDGAGDRRDCCGECSDDSNDKHDCAILVHGKGKDIGKKSLSFLLKKMFVCTSGFSQSPAPCLRDPIPESSMEKILRNILQKKIYPQSSSPRLYTKKPLESSHVPKIANGDEKPDNGSKWVKTDSEFISLGSGPCSTLASGIEGSALLGVNPATTGFHQGVRVEMDASGVGIGAVLHQYDR</sequence>
<proteinExistence type="inferred from homology"/>
<keyword evidence="5" id="KW-1185">Reference proteome</keyword>
<feature type="region of interest" description="Disordered" evidence="3">
    <location>
        <begin position="139"/>
        <end position="167"/>
    </location>
</feature>
<evidence type="ECO:0000313" key="5">
    <source>
        <dbReference type="Proteomes" id="UP001396334"/>
    </source>
</evidence>
<evidence type="ECO:0000256" key="1">
    <source>
        <dbReference type="ARBA" id="ARBA00022604"/>
    </source>
</evidence>
<comment type="similarity">
    <text evidence="2">Belongs to the LAZY family.</text>
</comment>
<dbReference type="InterPro" id="IPR044683">
    <property type="entry name" value="LAZY"/>
</dbReference>
<protein>
    <submittedName>
        <fullName evidence="4">Uncharacterized protein</fullName>
    </submittedName>
</protein>
<keyword evidence="1" id="KW-0341">Growth regulation</keyword>
<feature type="compositionally biased region" description="Basic and acidic residues" evidence="3">
    <location>
        <begin position="158"/>
        <end position="167"/>
    </location>
</feature>
<gene>
    <name evidence="4" type="ORF">V6N11_066847</name>
</gene>
<accession>A0ABR2SNY5</accession>
<organism evidence="4 5">
    <name type="scientific">Hibiscus sabdariffa</name>
    <name type="common">roselle</name>
    <dbReference type="NCBI Taxonomy" id="183260"/>
    <lineage>
        <taxon>Eukaryota</taxon>
        <taxon>Viridiplantae</taxon>
        <taxon>Streptophyta</taxon>
        <taxon>Embryophyta</taxon>
        <taxon>Tracheophyta</taxon>
        <taxon>Spermatophyta</taxon>
        <taxon>Magnoliopsida</taxon>
        <taxon>eudicotyledons</taxon>
        <taxon>Gunneridae</taxon>
        <taxon>Pentapetalae</taxon>
        <taxon>rosids</taxon>
        <taxon>malvids</taxon>
        <taxon>Malvales</taxon>
        <taxon>Malvaceae</taxon>
        <taxon>Malvoideae</taxon>
        <taxon>Hibiscus</taxon>
    </lineage>
</organism>
<dbReference type="PANTHER" id="PTHR34045">
    <property type="entry name" value="OS03G0406300 PROTEIN"/>
    <property type="match status" value="1"/>
</dbReference>
<comment type="caution">
    <text evidence="4">The sequence shown here is derived from an EMBL/GenBank/DDBJ whole genome shotgun (WGS) entry which is preliminary data.</text>
</comment>
<name>A0ABR2SNY5_9ROSI</name>
<dbReference type="EMBL" id="JBBPBN010000012">
    <property type="protein sequence ID" value="KAK9026998.1"/>
    <property type="molecule type" value="Genomic_DNA"/>
</dbReference>